<organism evidence="3 4">
    <name type="scientific">Candidatus Bealeia paramacronuclearis</name>
    <dbReference type="NCBI Taxonomy" id="1921001"/>
    <lineage>
        <taxon>Bacteria</taxon>
        <taxon>Pseudomonadati</taxon>
        <taxon>Pseudomonadota</taxon>
        <taxon>Alphaproteobacteria</taxon>
        <taxon>Holosporales</taxon>
        <taxon>Holosporaceae</taxon>
        <taxon>Candidatus Bealeia</taxon>
    </lineage>
</organism>
<dbReference type="Proteomes" id="UP001330434">
    <property type="component" value="Chromosome"/>
</dbReference>
<dbReference type="RefSeq" id="WP_331255339.1">
    <property type="nucleotide sequence ID" value="NZ_CP133270.1"/>
</dbReference>
<dbReference type="InterPro" id="IPR029044">
    <property type="entry name" value="Nucleotide-diphossugar_trans"/>
</dbReference>
<feature type="domain" description="Polysaccharide pyruvyl transferase" evidence="2">
    <location>
        <begin position="465"/>
        <end position="744"/>
    </location>
</feature>
<evidence type="ECO:0000313" key="4">
    <source>
        <dbReference type="Proteomes" id="UP001330434"/>
    </source>
</evidence>
<protein>
    <submittedName>
        <fullName evidence="3">Glycosyltransferase family protein</fullName>
    </submittedName>
</protein>
<name>A0ABZ2C266_9PROT</name>
<evidence type="ECO:0000259" key="2">
    <source>
        <dbReference type="Pfam" id="PF04230"/>
    </source>
</evidence>
<proteinExistence type="predicted"/>
<gene>
    <name evidence="3" type="ORF">Bealeia1_00653</name>
</gene>
<dbReference type="SUPFAM" id="SSF53448">
    <property type="entry name" value="Nucleotide-diphospho-sugar transferases"/>
    <property type="match status" value="1"/>
</dbReference>
<sequence>MLKKILLAVSLFVVCSELSTIEAGKKQSKMESSDSSSDKEDKNSSPNSTTTKQEEKIEIDLQKELEDIFDVDHYKQEHEKEIKESKLSPLEHFMQHGWEKGHQPASWFKTNEFKKHFSLEGKTLEHFFSWITGKHSKKHNSETVVVSVTSHPPRIETTWLSIFSILRQDVKADHIILYLAEEDFPHKKLPKSLVFLQKKGLEIRYSKTNYKVATKLIPALQDFPDATIVTADDDRIYRKDWLKVLLKQHKKHPQDIISPSARKYMFVEGNTYGKTNENSCPHIDYLLQSYFYDNANFGIFEGFSGVLYPKGALHKDVFKFDIFKALTPYADDVFFQAMAILQGTKVRGLPQEIQKDYQWPPEVDGTQISGLFHKHLKANDWMTYRILYYYGLLEKVEITPLKNLKCQACKRKIKLYTSQDTLKPYKNNSSECPTCLNAHKRKILCIGAYPYGNIGDKSYEAVLNYYLGDGFRMYFAPDTLRLNTKGEYIEMDSTSSDLNFDALIIGGGGILHDWASQSDSSISYYIKKGIERQKPYFIVSTGLQTEIKDPNIEETRKILGKSIDLMQKASLIFVRSPKDLQLISSVLGDPVSHKLFLSPDLGYLYPGIVELPKIKKKEYVTLIQTGSASVENEHVRLLINQKLKEHSNSQLVVMNWGGPEDPLEKKDFKEFDLFSETTKKFYPNALVFMGNSIDPKLKEKRYKNATIRKSDVTPEQAIEILEKSHFVITGRYHGMIFAKALGIPYNAPISTHKILAEKESSLDITKTNIQLNKIKNFIILNSSSIDDPSLWVKEKNDDLRNTYIVKTHETYGIPISHLQGMSNKLIWKILAFGNLEE</sequence>
<keyword evidence="4" id="KW-1185">Reference proteome</keyword>
<evidence type="ECO:0000256" key="1">
    <source>
        <dbReference type="SAM" id="MobiDB-lite"/>
    </source>
</evidence>
<feature type="region of interest" description="Disordered" evidence="1">
    <location>
        <begin position="24"/>
        <end position="56"/>
    </location>
</feature>
<feature type="compositionally biased region" description="Basic and acidic residues" evidence="1">
    <location>
        <begin position="24"/>
        <end position="43"/>
    </location>
</feature>
<evidence type="ECO:0000313" key="3">
    <source>
        <dbReference type="EMBL" id="WVX66475.1"/>
    </source>
</evidence>
<dbReference type="Pfam" id="PF04230">
    <property type="entry name" value="PS_pyruv_trans"/>
    <property type="match status" value="1"/>
</dbReference>
<reference evidence="3 4" key="1">
    <citation type="journal article" date="2024" name="Environ. Microbiol.">
        <title>Novel evolutionary insights on the interactions of the Holosporales (Alphaproteobacteria) with eukaryotic hosts from comparative genomics.</title>
        <authorList>
            <person name="Giovannini M."/>
            <person name="Petroni G."/>
            <person name="Castelli M."/>
        </authorList>
    </citation>
    <scope>NUCLEOTIDE SEQUENCE [LARGE SCALE GENOMIC DNA]</scope>
    <source>
        <strain evidence="3 4">US_Bl 15I1</strain>
    </source>
</reference>
<dbReference type="InterPro" id="IPR007345">
    <property type="entry name" value="Polysacch_pyruvyl_Trfase"/>
</dbReference>
<accession>A0ABZ2C266</accession>
<dbReference type="EMBL" id="CP133270">
    <property type="protein sequence ID" value="WVX66475.1"/>
    <property type="molecule type" value="Genomic_DNA"/>
</dbReference>